<dbReference type="Proteomes" id="UP000183454">
    <property type="component" value="Unassembled WGS sequence"/>
</dbReference>
<organism evidence="1 2">
    <name type="scientific">Nitrosomonas communis</name>
    <dbReference type="NCBI Taxonomy" id="44574"/>
    <lineage>
        <taxon>Bacteria</taxon>
        <taxon>Pseudomonadati</taxon>
        <taxon>Pseudomonadota</taxon>
        <taxon>Betaproteobacteria</taxon>
        <taxon>Nitrosomonadales</taxon>
        <taxon>Nitrosomonadaceae</taxon>
        <taxon>Nitrosomonas</taxon>
    </lineage>
</organism>
<accession>A0A1H2WVM9</accession>
<gene>
    <name evidence="1" type="ORF">SAMN05421882_10329</name>
</gene>
<protein>
    <submittedName>
        <fullName evidence="1">Uncharacterized protein</fullName>
    </submittedName>
</protein>
<evidence type="ECO:0000313" key="2">
    <source>
        <dbReference type="Proteomes" id="UP000183454"/>
    </source>
</evidence>
<reference evidence="1 2" key="1">
    <citation type="submission" date="2016-10" db="EMBL/GenBank/DDBJ databases">
        <authorList>
            <person name="de Groot N.N."/>
        </authorList>
    </citation>
    <scope>NUCLEOTIDE SEQUENCE [LARGE SCALE GENOMIC DNA]</scope>
    <source>
        <strain evidence="1 2">Nm110</strain>
    </source>
</reference>
<name>A0A1H2WVM9_9PROT</name>
<proteinExistence type="predicted"/>
<evidence type="ECO:0000313" key="1">
    <source>
        <dbReference type="EMBL" id="SDW84621.1"/>
    </source>
</evidence>
<sequence length="42" mass="5197">MGKMNLKSQINSFEWTEELVKRYYLQKEFDFIGLEENFNFTK</sequence>
<dbReference type="EMBL" id="FNNH01000032">
    <property type="protein sequence ID" value="SDW84621.1"/>
    <property type="molecule type" value="Genomic_DNA"/>
</dbReference>
<dbReference type="AlphaFoldDB" id="A0A1H2WVM9"/>